<reference evidence="1 2" key="1">
    <citation type="submission" date="2017-09" db="EMBL/GenBank/DDBJ databases">
        <title>Whole genomes of Flavobacteriaceae.</title>
        <authorList>
            <person name="Stine C."/>
            <person name="Li C."/>
            <person name="Tadesse D."/>
        </authorList>
    </citation>
    <scope>NUCLEOTIDE SEQUENCE [LARGE SCALE GENOMIC DNA]</scope>
    <source>
        <strain evidence="1 2">ATCC 35036</strain>
    </source>
</reference>
<accession>A0A2H3KG81</accession>
<protein>
    <submittedName>
        <fullName evidence="1">Uncharacterized protein</fullName>
    </submittedName>
</protein>
<gene>
    <name evidence="1" type="ORF">B0A77_12975</name>
</gene>
<evidence type="ECO:0000313" key="2">
    <source>
        <dbReference type="Proteomes" id="UP000220828"/>
    </source>
</evidence>
<name>A0A2H3KG81_9FLAO</name>
<comment type="caution">
    <text evidence="1">The sequence shown here is derived from an EMBL/GenBank/DDBJ whole genome shotgun (WGS) entry which is preliminary data.</text>
</comment>
<dbReference type="EMBL" id="PCMW01000085">
    <property type="protein sequence ID" value="PDS22593.1"/>
    <property type="molecule type" value="Genomic_DNA"/>
</dbReference>
<organism evidence="1 2">
    <name type="scientific">Flavobacterium branchiophilum</name>
    <dbReference type="NCBI Taxonomy" id="55197"/>
    <lineage>
        <taxon>Bacteria</taxon>
        <taxon>Pseudomonadati</taxon>
        <taxon>Bacteroidota</taxon>
        <taxon>Flavobacteriia</taxon>
        <taxon>Flavobacteriales</taxon>
        <taxon>Flavobacteriaceae</taxon>
        <taxon>Flavobacterium</taxon>
    </lineage>
</organism>
<proteinExistence type="predicted"/>
<dbReference type="AlphaFoldDB" id="A0A2H3KG81"/>
<dbReference type="Proteomes" id="UP000220828">
    <property type="component" value="Unassembled WGS sequence"/>
</dbReference>
<sequence length="218" mass="24516">MVCRIADLPLLKIKTKNMTLAQFCTEFENQNAIILLEGKRTVIEKDKEKLIQLGQILAQKLPLATFRSGNADGADFYFSQGVLAVAPERLQVITPYTNHRQKQNNAYKTISLDEINLVKEEAVVYQSKNNKKTKSLIDKYVGGAKDRFSIKAAYIIRDTVKVTGTNSGVAPTTFAFFYDDEQNPKTGGTGHTMAICDLNKIPYLTQDVWMEWVADLEN</sequence>
<evidence type="ECO:0000313" key="1">
    <source>
        <dbReference type="EMBL" id="PDS22593.1"/>
    </source>
</evidence>